<proteinExistence type="predicted"/>
<reference evidence="3" key="1">
    <citation type="journal article" date="2013" name="Nat. Biotechnol.">
        <title>Chinese hamster genome sequenced from sorted chromosomes.</title>
        <authorList>
            <person name="Brinkrolf K."/>
            <person name="Rupp O."/>
            <person name="Laux H."/>
            <person name="Kollin F."/>
            <person name="Ernst W."/>
            <person name="Linke B."/>
            <person name="Kofler R."/>
            <person name="Romand S."/>
            <person name="Hesse F."/>
            <person name="Budach W.E."/>
            <person name="Galosy S."/>
            <person name="Muller D."/>
            <person name="Noll T."/>
            <person name="Wienberg J."/>
            <person name="Jostock T."/>
            <person name="Leonard M."/>
            <person name="Grillari J."/>
            <person name="Tauch A."/>
            <person name="Goesmann A."/>
            <person name="Helk B."/>
            <person name="Mott J.E."/>
            <person name="Puhler A."/>
            <person name="Borth N."/>
        </authorList>
    </citation>
    <scope>NUCLEOTIDE SEQUENCE [LARGE SCALE GENOMIC DNA]</scope>
    <source>
        <strain evidence="3">17A/GY</strain>
    </source>
</reference>
<evidence type="ECO:0000313" key="3">
    <source>
        <dbReference type="Proteomes" id="UP000030759"/>
    </source>
</evidence>
<comment type="subcellular location">
    <subcellularLocation>
        <location evidence="1">Golgi apparatus membrane</location>
        <topology evidence="1">Single-pass type II membrane protein</topology>
    </subcellularLocation>
</comment>
<sequence length="77" mass="8891">MSGTLYPDGLGKANKNVQWDEDIVEYMPTNPVRIAFVLVVHGRASRQLQRMFKAIYHKDHFYYIHVDKCLLPALTGL</sequence>
<dbReference type="GO" id="GO:0000139">
    <property type="term" value="C:Golgi membrane"/>
    <property type="evidence" value="ECO:0007669"/>
    <property type="project" value="UniProtKB-SubCell"/>
</dbReference>
<dbReference type="EC" id="2.4.2.26" evidence="2"/>
<gene>
    <name evidence="2" type="ORF">H671_3g11159</name>
</gene>
<accession>A0A061ICW8</accession>
<name>A0A061ICW8_CRIGR</name>
<evidence type="ECO:0000313" key="2">
    <source>
        <dbReference type="EMBL" id="ERE77322.1"/>
    </source>
</evidence>
<organism evidence="2 3">
    <name type="scientific">Cricetulus griseus</name>
    <name type="common">Chinese hamster</name>
    <name type="synonym">Cricetulus barabensis griseus</name>
    <dbReference type="NCBI Taxonomy" id="10029"/>
    <lineage>
        <taxon>Eukaryota</taxon>
        <taxon>Metazoa</taxon>
        <taxon>Chordata</taxon>
        <taxon>Craniata</taxon>
        <taxon>Vertebrata</taxon>
        <taxon>Euteleostomi</taxon>
        <taxon>Mammalia</taxon>
        <taxon>Eutheria</taxon>
        <taxon>Euarchontoglires</taxon>
        <taxon>Glires</taxon>
        <taxon>Rodentia</taxon>
        <taxon>Myomorpha</taxon>
        <taxon>Muroidea</taxon>
        <taxon>Cricetidae</taxon>
        <taxon>Cricetinae</taxon>
        <taxon>Cricetulus</taxon>
    </lineage>
</organism>
<dbReference type="GO" id="GO:0050650">
    <property type="term" value="P:chondroitin sulfate proteoglycan biosynthetic process"/>
    <property type="evidence" value="ECO:0007669"/>
    <property type="project" value="TreeGrafter"/>
</dbReference>
<protein>
    <submittedName>
        <fullName evidence="2">Xylosyltransferase 2-like protein</fullName>
        <ecNumber evidence="2">2.4.2.26</ecNumber>
    </submittedName>
</protein>
<dbReference type="PANTHER" id="PTHR46025:SF2">
    <property type="entry name" value="XYLOSYLTRANSFERASE 1"/>
    <property type="match status" value="1"/>
</dbReference>
<dbReference type="AlphaFoldDB" id="A0A061ICW8"/>
<dbReference type="EMBL" id="KE673466">
    <property type="protein sequence ID" value="ERE77322.1"/>
    <property type="molecule type" value="Genomic_DNA"/>
</dbReference>
<dbReference type="PANTHER" id="PTHR46025">
    <property type="entry name" value="XYLOSYLTRANSFERASE OXT"/>
    <property type="match status" value="1"/>
</dbReference>
<keyword evidence="2" id="KW-0328">Glycosyltransferase</keyword>
<dbReference type="Proteomes" id="UP000030759">
    <property type="component" value="Unassembled WGS sequence"/>
</dbReference>
<dbReference type="InterPro" id="IPR043538">
    <property type="entry name" value="XYLT"/>
</dbReference>
<dbReference type="GO" id="GO:0030158">
    <property type="term" value="F:protein xylosyltransferase activity"/>
    <property type="evidence" value="ECO:0007669"/>
    <property type="project" value="UniProtKB-EC"/>
</dbReference>
<evidence type="ECO:0000256" key="1">
    <source>
        <dbReference type="ARBA" id="ARBA00004323"/>
    </source>
</evidence>
<keyword evidence="2" id="KW-0808">Transferase</keyword>
<dbReference type="GO" id="GO:0015012">
    <property type="term" value="P:heparan sulfate proteoglycan biosynthetic process"/>
    <property type="evidence" value="ECO:0007669"/>
    <property type="project" value="TreeGrafter"/>
</dbReference>